<feature type="compositionally biased region" description="Basic and acidic residues" evidence="8">
    <location>
        <begin position="578"/>
        <end position="594"/>
    </location>
</feature>
<reference evidence="11" key="1">
    <citation type="submission" date="2016-11" db="EMBL/GenBank/DDBJ databases">
        <title>The genome sequence of Colletotrichum cuscutae.</title>
        <authorList>
            <person name="Baroncelli R."/>
        </authorList>
    </citation>
    <scope>NUCLEOTIDE SEQUENCE</scope>
    <source>
        <strain evidence="11">IMI 304802</strain>
    </source>
</reference>
<feature type="transmembrane region" description="Helical" evidence="9">
    <location>
        <begin position="436"/>
        <end position="456"/>
    </location>
</feature>
<dbReference type="Gene3D" id="1.20.1250.20">
    <property type="entry name" value="MFS general substrate transporter like domains"/>
    <property type="match status" value="1"/>
</dbReference>
<evidence type="ECO:0000256" key="8">
    <source>
        <dbReference type="SAM" id="MobiDB-lite"/>
    </source>
</evidence>
<evidence type="ECO:0000313" key="11">
    <source>
        <dbReference type="EMBL" id="KAK1474731.1"/>
    </source>
</evidence>
<feature type="transmembrane region" description="Helical" evidence="9">
    <location>
        <begin position="403"/>
        <end position="424"/>
    </location>
</feature>
<evidence type="ECO:0000259" key="10">
    <source>
        <dbReference type="PROSITE" id="PS50850"/>
    </source>
</evidence>
<evidence type="ECO:0000313" key="12">
    <source>
        <dbReference type="Proteomes" id="UP001239213"/>
    </source>
</evidence>
<dbReference type="InterPro" id="IPR050360">
    <property type="entry name" value="MFS_Sugar_Transporters"/>
</dbReference>
<dbReference type="InterPro" id="IPR003663">
    <property type="entry name" value="Sugar/inositol_transpt"/>
</dbReference>
<dbReference type="Pfam" id="PF00083">
    <property type="entry name" value="Sugar_tr"/>
    <property type="match status" value="1"/>
</dbReference>
<feature type="transmembrane region" description="Helical" evidence="9">
    <location>
        <begin position="369"/>
        <end position="391"/>
    </location>
</feature>
<dbReference type="AlphaFoldDB" id="A0AAI9Y5X5"/>
<dbReference type="EMBL" id="MPDP01000157">
    <property type="protein sequence ID" value="KAK1474731.1"/>
    <property type="molecule type" value="Genomic_DNA"/>
</dbReference>
<dbReference type="InterPro" id="IPR036259">
    <property type="entry name" value="MFS_trans_sf"/>
</dbReference>
<evidence type="ECO:0000256" key="5">
    <source>
        <dbReference type="ARBA" id="ARBA00022989"/>
    </source>
</evidence>
<evidence type="ECO:0000256" key="4">
    <source>
        <dbReference type="ARBA" id="ARBA00022692"/>
    </source>
</evidence>
<keyword evidence="5 9" id="KW-1133">Transmembrane helix</keyword>
<dbReference type="PROSITE" id="PS00216">
    <property type="entry name" value="SUGAR_TRANSPORT_1"/>
    <property type="match status" value="1"/>
</dbReference>
<dbReference type="PROSITE" id="PS50850">
    <property type="entry name" value="MFS"/>
    <property type="match status" value="1"/>
</dbReference>
<organism evidence="11 12">
    <name type="scientific">Colletotrichum cuscutae</name>
    <dbReference type="NCBI Taxonomy" id="1209917"/>
    <lineage>
        <taxon>Eukaryota</taxon>
        <taxon>Fungi</taxon>
        <taxon>Dikarya</taxon>
        <taxon>Ascomycota</taxon>
        <taxon>Pezizomycotina</taxon>
        <taxon>Sordariomycetes</taxon>
        <taxon>Hypocreomycetidae</taxon>
        <taxon>Glomerellales</taxon>
        <taxon>Glomerellaceae</taxon>
        <taxon>Colletotrichum</taxon>
        <taxon>Colletotrichum acutatum species complex</taxon>
    </lineage>
</organism>
<dbReference type="InterPro" id="IPR020846">
    <property type="entry name" value="MFS_dom"/>
</dbReference>
<dbReference type="InterPro" id="IPR005828">
    <property type="entry name" value="MFS_sugar_transport-like"/>
</dbReference>
<gene>
    <name evidence="11" type="ORF">CCUS01_05356</name>
</gene>
<feature type="transmembrane region" description="Helical" evidence="9">
    <location>
        <begin position="213"/>
        <end position="236"/>
    </location>
</feature>
<feature type="domain" description="Major facilitator superfamily (MFS) profile" evidence="10">
    <location>
        <begin position="118"/>
        <end position="561"/>
    </location>
</feature>
<feature type="region of interest" description="Disordered" evidence="8">
    <location>
        <begin position="1"/>
        <end position="74"/>
    </location>
</feature>
<feature type="region of interest" description="Disordered" evidence="8">
    <location>
        <begin position="578"/>
        <end position="606"/>
    </location>
</feature>
<dbReference type="GO" id="GO:0016020">
    <property type="term" value="C:membrane"/>
    <property type="evidence" value="ECO:0007669"/>
    <property type="project" value="UniProtKB-SubCell"/>
</dbReference>
<evidence type="ECO:0000256" key="1">
    <source>
        <dbReference type="ARBA" id="ARBA00004141"/>
    </source>
</evidence>
<dbReference type="Proteomes" id="UP001239213">
    <property type="component" value="Unassembled WGS sequence"/>
</dbReference>
<keyword evidence="12" id="KW-1185">Reference proteome</keyword>
<feature type="compositionally biased region" description="Polar residues" evidence="8">
    <location>
        <begin position="10"/>
        <end position="20"/>
    </location>
</feature>
<dbReference type="GO" id="GO:0005351">
    <property type="term" value="F:carbohydrate:proton symporter activity"/>
    <property type="evidence" value="ECO:0007669"/>
    <property type="project" value="TreeGrafter"/>
</dbReference>
<keyword evidence="4 9" id="KW-0812">Transmembrane</keyword>
<feature type="transmembrane region" description="Helical" evidence="9">
    <location>
        <begin position="165"/>
        <end position="182"/>
    </location>
</feature>
<accession>A0AAI9Y5X5</accession>
<evidence type="ECO:0000256" key="7">
    <source>
        <dbReference type="RuleBase" id="RU003346"/>
    </source>
</evidence>
<feature type="transmembrane region" description="Helical" evidence="9">
    <location>
        <begin position="248"/>
        <end position="267"/>
    </location>
</feature>
<comment type="caution">
    <text evidence="11">The sequence shown here is derived from an EMBL/GenBank/DDBJ whole genome shotgun (WGS) entry which is preliminary data.</text>
</comment>
<evidence type="ECO:0000256" key="9">
    <source>
        <dbReference type="SAM" id="Phobius"/>
    </source>
</evidence>
<sequence>MACYLAEASSKGTSQKTNRNGRPAPLYLAGASPKRSPGGFGSRSGISNGQVGTHPALRPSQIERPGRLPASTFRAKRGNTGPLSACPWLTPAPGNGGRMACWKHSGNGSRRTFRAFYLVALCCVGSFLFAYDTGIIGGILTFQGFQEDFRYGPSQKADVGSNSTSLLQAGAFFSCFFIWPFTAKYGRRWSIILASIIFCAGAIVQTINTHSLAAFYVARVVSGVGVGMATVVIPMYSAEMAPKSIRGMLGSMFQFFFTMGVMTSYFVDYGVSKHVKSSTRQWQIPVGLQLVPGAILGLGMLLCKESTRWLARTGRREEALQSLIWVRGGDAPEVQEEFAEIIASIEEERNQKEGLTWRELIQPVNRYRIFLIIALQIGVQLTGNTSLAYYAPQVFAAVGAGQNNLLITGFFGLVKVVSCLFYLLFLVERIGRRGSLLGGAFLMGTYMLIIACLTATHPPKSVDQGLTSTAIASMTMIYLEAMSYNISWGPAPWVYMGEIFPSRIREAGIAIGTSTQWLFNFVFSQATPHAVQNLGWKIFLMFCIFNWALVVFVWFFIKETKGKSLEEMDALFSRTSIRNDTESSVEKHDDETEPKPVSGSIGEKLQ</sequence>
<evidence type="ECO:0000256" key="2">
    <source>
        <dbReference type="ARBA" id="ARBA00010992"/>
    </source>
</evidence>
<dbReference type="PANTHER" id="PTHR48022">
    <property type="entry name" value="PLASTIDIC GLUCOSE TRANSPORTER 4"/>
    <property type="match status" value="1"/>
</dbReference>
<evidence type="ECO:0000256" key="3">
    <source>
        <dbReference type="ARBA" id="ARBA00022448"/>
    </source>
</evidence>
<feature type="transmembrane region" description="Helical" evidence="9">
    <location>
        <begin position="115"/>
        <end position="145"/>
    </location>
</feature>
<dbReference type="PANTHER" id="PTHR48022:SF4">
    <property type="entry name" value="MAJOR FACILITATOR SUPERFAMILY (MFS) PROFILE DOMAIN-CONTAINING PROTEIN-RELATED"/>
    <property type="match status" value="1"/>
</dbReference>
<dbReference type="FunFam" id="1.20.1250.20:FF:000090">
    <property type="entry name" value="MFS sugar transporter, putative"/>
    <property type="match status" value="1"/>
</dbReference>
<keyword evidence="3 7" id="KW-0813">Transport</keyword>
<feature type="transmembrane region" description="Helical" evidence="9">
    <location>
        <begin position="538"/>
        <end position="557"/>
    </location>
</feature>
<name>A0AAI9Y5X5_9PEZI</name>
<evidence type="ECO:0000256" key="6">
    <source>
        <dbReference type="ARBA" id="ARBA00023136"/>
    </source>
</evidence>
<dbReference type="SUPFAM" id="SSF103473">
    <property type="entry name" value="MFS general substrate transporter"/>
    <property type="match status" value="1"/>
</dbReference>
<dbReference type="InterPro" id="IPR005829">
    <property type="entry name" value="Sugar_transporter_CS"/>
</dbReference>
<dbReference type="NCBIfam" id="TIGR00879">
    <property type="entry name" value="SP"/>
    <property type="match status" value="1"/>
</dbReference>
<proteinExistence type="inferred from homology"/>
<keyword evidence="6 9" id="KW-0472">Membrane</keyword>
<feature type="transmembrane region" description="Helical" evidence="9">
    <location>
        <begin position="282"/>
        <end position="303"/>
    </location>
</feature>
<protein>
    <recommendedName>
        <fullName evidence="10">Major facilitator superfamily (MFS) profile domain-containing protein</fullName>
    </recommendedName>
</protein>
<dbReference type="PROSITE" id="PS00217">
    <property type="entry name" value="SUGAR_TRANSPORT_2"/>
    <property type="match status" value="1"/>
</dbReference>
<comment type="subcellular location">
    <subcellularLocation>
        <location evidence="1">Membrane</location>
        <topology evidence="1">Multi-pass membrane protein</topology>
    </subcellularLocation>
</comment>
<comment type="similarity">
    <text evidence="2 7">Belongs to the major facilitator superfamily. Sugar transporter (TC 2.A.1.1) family.</text>
</comment>
<dbReference type="PRINTS" id="PR00171">
    <property type="entry name" value="SUGRTRNSPORT"/>
</dbReference>
<feature type="transmembrane region" description="Helical" evidence="9">
    <location>
        <begin position="189"/>
        <end position="207"/>
    </location>
</feature>